<name>A0A4W5RBZ0_9TELE</name>
<dbReference type="Proteomes" id="UP000314982">
    <property type="component" value="Unassembled WGS sequence"/>
</dbReference>
<organism evidence="2 3">
    <name type="scientific">Hucho hucho</name>
    <name type="common">huchen</name>
    <dbReference type="NCBI Taxonomy" id="62062"/>
    <lineage>
        <taxon>Eukaryota</taxon>
        <taxon>Metazoa</taxon>
        <taxon>Chordata</taxon>
        <taxon>Craniata</taxon>
        <taxon>Vertebrata</taxon>
        <taxon>Euteleostomi</taxon>
        <taxon>Actinopterygii</taxon>
        <taxon>Neopterygii</taxon>
        <taxon>Teleostei</taxon>
        <taxon>Protacanthopterygii</taxon>
        <taxon>Salmoniformes</taxon>
        <taxon>Salmonidae</taxon>
        <taxon>Salmoninae</taxon>
        <taxon>Hucho</taxon>
    </lineage>
</organism>
<dbReference type="InterPro" id="IPR048696">
    <property type="entry name" value="SHQ1-like_CS"/>
</dbReference>
<dbReference type="AlphaFoldDB" id="A0A4W5RBZ0"/>
<dbReference type="InterPro" id="IPR039742">
    <property type="entry name" value="Shq1"/>
</dbReference>
<reference evidence="2" key="3">
    <citation type="submission" date="2025-09" db="UniProtKB">
        <authorList>
            <consortium name="Ensembl"/>
        </authorList>
    </citation>
    <scope>IDENTIFICATION</scope>
</reference>
<dbReference type="GO" id="GO:0051082">
    <property type="term" value="F:unfolded protein binding"/>
    <property type="evidence" value="ECO:0007669"/>
    <property type="project" value="TreeGrafter"/>
</dbReference>
<dbReference type="InterPro" id="IPR008978">
    <property type="entry name" value="HSP20-like_chaperone"/>
</dbReference>
<dbReference type="GO" id="GO:0005737">
    <property type="term" value="C:cytoplasm"/>
    <property type="evidence" value="ECO:0007669"/>
    <property type="project" value="TreeGrafter"/>
</dbReference>
<reference evidence="3" key="1">
    <citation type="submission" date="2018-06" db="EMBL/GenBank/DDBJ databases">
        <title>Genome assembly of Danube salmon.</title>
        <authorList>
            <person name="Macqueen D.J."/>
            <person name="Gundappa M.K."/>
        </authorList>
    </citation>
    <scope>NUCLEOTIDE SEQUENCE [LARGE SCALE GENOMIC DNA]</scope>
</reference>
<sequence length="48" mass="5670">MITPAFELSQYPAFLILTTHVPCSRTSEFDLYIDGDDFKFYAEPYFLR</sequence>
<proteinExistence type="predicted"/>
<dbReference type="Ensembl" id="ENSHHUT00000090161.1">
    <property type="protein sequence ID" value="ENSHHUP00000087451.1"/>
    <property type="gene ID" value="ENSHHUG00000050566.1"/>
</dbReference>
<dbReference type="GO" id="GO:0000493">
    <property type="term" value="P:box H/ACA snoRNP assembly"/>
    <property type="evidence" value="ECO:0007669"/>
    <property type="project" value="InterPro"/>
</dbReference>
<dbReference type="Gene3D" id="2.60.40.790">
    <property type="match status" value="1"/>
</dbReference>
<reference evidence="2" key="2">
    <citation type="submission" date="2025-08" db="UniProtKB">
        <authorList>
            <consortium name="Ensembl"/>
        </authorList>
    </citation>
    <scope>IDENTIFICATION</scope>
</reference>
<feature type="domain" description="SHQ1-like CS" evidence="1">
    <location>
        <begin position="3"/>
        <end position="48"/>
    </location>
</feature>
<dbReference type="PANTHER" id="PTHR12967:SF0">
    <property type="entry name" value="PROTEIN SHQ1 HOMOLOG"/>
    <property type="match status" value="1"/>
</dbReference>
<dbReference type="GO" id="GO:0005654">
    <property type="term" value="C:nucleoplasm"/>
    <property type="evidence" value="ECO:0007669"/>
    <property type="project" value="TreeGrafter"/>
</dbReference>
<dbReference type="PANTHER" id="PTHR12967">
    <property type="entry name" value="PROTEIN SHQ1 HOMOLOG"/>
    <property type="match status" value="1"/>
</dbReference>
<dbReference type="Pfam" id="PF21413">
    <property type="entry name" value="SHQ1-like_CS"/>
    <property type="match status" value="1"/>
</dbReference>
<dbReference type="GeneTree" id="ENSGT00940000177762"/>
<protein>
    <recommendedName>
        <fullName evidence="1">SHQ1-like CS domain-containing protein</fullName>
    </recommendedName>
</protein>
<evidence type="ECO:0000313" key="2">
    <source>
        <dbReference type="Ensembl" id="ENSHHUP00000087451.1"/>
    </source>
</evidence>
<evidence type="ECO:0000313" key="3">
    <source>
        <dbReference type="Proteomes" id="UP000314982"/>
    </source>
</evidence>
<keyword evidence="3" id="KW-1185">Reference proteome</keyword>
<accession>A0A4W5RBZ0</accession>
<evidence type="ECO:0000259" key="1">
    <source>
        <dbReference type="Pfam" id="PF21413"/>
    </source>
</evidence>
<dbReference type="STRING" id="62062.ENSHHUP00000087451"/>